<protein>
    <submittedName>
        <fullName evidence="12">Bromodomain-domain-containing protein</fullName>
    </submittedName>
</protein>
<evidence type="ECO:0000256" key="2">
    <source>
        <dbReference type="ARBA" id="ARBA00022737"/>
    </source>
</evidence>
<dbReference type="SMART" id="SM00297">
    <property type="entry name" value="BROMO"/>
    <property type="match status" value="1"/>
</dbReference>
<evidence type="ECO:0000256" key="5">
    <source>
        <dbReference type="ARBA" id="ARBA00023117"/>
    </source>
</evidence>
<proteinExistence type="predicted"/>
<evidence type="ECO:0000256" key="4">
    <source>
        <dbReference type="ARBA" id="ARBA00023015"/>
    </source>
</evidence>
<dbReference type="Pfam" id="PF01426">
    <property type="entry name" value="BAH"/>
    <property type="match status" value="1"/>
</dbReference>
<organism evidence="12 13">
    <name type="scientific">Terfezia boudieri ATCC MYA-4762</name>
    <dbReference type="NCBI Taxonomy" id="1051890"/>
    <lineage>
        <taxon>Eukaryota</taxon>
        <taxon>Fungi</taxon>
        <taxon>Dikarya</taxon>
        <taxon>Ascomycota</taxon>
        <taxon>Pezizomycotina</taxon>
        <taxon>Pezizomycetes</taxon>
        <taxon>Pezizales</taxon>
        <taxon>Pezizaceae</taxon>
        <taxon>Terfezia</taxon>
    </lineage>
</organism>
<dbReference type="PANTHER" id="PTHR16062:SF21">
    <property type="entry name" value="CHROMATIN STRUCTURE-REMODELING COMPLEX SUBUNIT RSC1-RELATED"/>
    <property type="match status" value="1"/>
</dbReference>
<sequence>MLLHWRCDTQECFAPRVYELTGVKQNVLESELRKLKNQGIISEQDTKLPDFGPLPPPSPAGPQGTPEPEDSAGDDDDDEEEEEDNKRRTRRKRILKREATLDDDDEGGKKETEQRRKRGRPPRVDTPMECRIKNIMKGLRKCKDEDGHLRVNDFEKLPDAKQYPDYYEEIKIPIALDNIRKRIKRREYKSVEQFEADVRLMCENAKKYNDDGSRIFNDAIAILDELGSLAEAEKARNDSEFRGGGGELRSGQGKEKQMKISLKSIQHNGESYATGDWVHIVNANDLSKPTVAQIYRTWEDPEGQKWINVCWYYRPEQTVHAHDRKFYEHEVVKTSQYRDHQIEEVVGKCFVMFFTRYSRGRPKGIGHRQVYVCESRYNVVEKHFNKIKTWKSCIPDEVRGQDYEIDAFEKQETLRKFPSPIAHLLPPNATEDDPLPDAKMGADNAPPIVGAVFKRRKGSNVCSIL</sequence>
<evidence type="ECO:0000259" key="10">
    <source>
        <dbReference type="PROSITE" id="PS50014"/>
    </source>
</evidence>
<evidence type="ECO:0000256" key="9">
    <source>
        <dbReference type="SAM" id="MobiDB-lite"/>
    </source>
</evidence>
<dbReference type="PROSITE" id="PS51038">
    <property type="entry name" value="BAH"/>
    <property type="match status" value="1"/>
</dbReference>
<dbReference type="GO" id="GO:0016586">
    <property type="term" value="C:RSC-type complex"/>
    <property type="evidence" value="ECO:0007669"/>
    <property type="project" value="InterPro"/>
</dbReference>
<feature type="region of interest" description="Disordered" evidence="9">
    <location>
        <begin position="39"/>
        <end position="127"/>
    </location>
</feature>
<dbReference type="GO" id="GO:0006368">
    <property type="term" value="P:transcription elongation by RNA polymerase II"/>
    <property type="evidence" value="ECO:0007669"/>
    <property type="project" value="TreeGrafter"/>
</dbReference>
<dbReference type="CDD" id="cd04717">
    <property type="entry name" value="BAH_polybromo"/>
    <property type="match status" value="1"/>
</dbReference>
<evidence type="ECO:0000256" key="6">
    <source>
        <dbReference type="ARBA" id="ARBA00023163"/>
    </source>
</evidence>
<feature type="compositionally biased region" description="Acidic residues" evidence="9">
    <location>
        <begin position="67"/>
        <end position="83"/>
    </location>
</feature>
<dbReference type="InterPro" id="IPR036427">
    <property type="entry name" value="Bromodomain-like_sf"/>
</dbReference>
<dbReference type="AlphaFoldDB" id="A0A3N4LJ51"/>
<evidence type="ECO:0000256" key="8">
    <source>
        <dbReference type="PROSITE-ProRule" id="PRU00035"/>
    </source>
</evidence>
<dbReference type="Gene3D" id="1.20.920.10">
    <property type="entry name" value="Bromodomain-like"/>
    <property type="match status" value="1"/>
</dbReference>
<evidence type="ECO:0000313" key="13">
    <source>
        <dbReference type="Proteomes" id="UP000267821"/>
    </source>
</evidence>
<dbReference type="InterPro" id="IPR043151">
    <property type="entry name" value="BAH_sf"/>
</dbReference>
<feature type="domain" description="Bromo" evidence="10">
    <location>
        <begin position="146"/>
        <end position="216"/>
    </location>
</feature>
<evidence type="ECO:0000256" key="7">
    <source>
        <dbReference type="ARBA" id="ARBA00023242"/>
    </source>
</evidence>
<keyword evidence="6" id="KW-0804">Transcription</keyword>
<dbReference type="EMBL" id="ML121559">
    <property type="protein sequence ID" value="RPB21462.1"/>
    <property type="molecule type" value="Genomic_DNA"/>
</dbReference>
<dbReference type="Proteomes" id="UP000267821">
    <property type="component" value="Unassembled WGS sequence"/>
</dbReference>
<dbReference type="InterPro" id="IPR001025">
    <property type="entry name" value="BAH_dom"/>
</dbReference>
<dbReference type="InterPro" id="IPR001487">
    <property type="entry name" value="Bromodomain"/>
</dbReference>
<dbReference type="PANTHER" id="PTHR16062">
    <property type="entry name" value="SWI/SNF-RELATED"/>
    <property type="match status" value="1"/>
</dbReference>
<evidence type="ECO:0000313" key="12">
    <source>
        <dbReference type="EMBL" id="RPB21462.1"/>
    </source>
</evidence>
<dbReference type="PROSITE" id="PS50014">
    <property type="entry name" value="BROMODOMAIN_2"/>
    <property type="match status" value="1"/>
</dbReference>
<dbReference type="STRING" id="1051890.A0A3N4LJ51"/>
<keyword evidence="7" id="KW-0539">Nucleus</keyword>
<dbReference type="SUPFAM" id="SSF47370">
    <property type="entry name" value="Bromodomain"/>
    <property type="match status" value="1"/>
</dbReference>
<keyword evidence="13" id="KW-1185">Reference proteome</keyword>
<dbReference type="GO" id="GO:0006338">
    <property type="term" value="P:chromatin remodeling"/>
    <property type="evidence" value="ECO:0007669"/>
    <property type="project" value="InterPro"/>
</dbReference>
<name>A0A3N4LJ51_9PEZI</name>
<dbReference type="PRINTS" id="PR00503">
    <property type="entry name" value="BROMODOMAIN"/>
</dbReference>
<dbReference type="InterPro" id="IPR037382">
    <property type="entry name" value="Rsc/polybromo"/>
</dbReference>
<dbReference type="Gene3D" id="2.30.30.490">
    <property type="match status" value="1"/>
</dbReference>
<feature type="domain" description="BAH" evidence="11">
    <location>
        <begin position="270"/>
        <end position="388"/>
    </location>
</feature>
<evidence type="ECO:0000256" key="1">
    <source>
        <dbReference type="ARBA" id="ARBA00004123"/>
    </source>
</evidence>
<accession>A0A3N4LJ51</accession>
<reference evidence="12 13" key="1">
    <citation type="journal article" date="2018" name="Nat. Ecol. Evol.">
        <title>Pezizomycetes genomes reveal the molecular basis of ectomycorrhizal truffle lifestyle.</title>
        <authorList>
            <person name="Murat C."/>
            <person name="Payen T."/>
            <person name="Noel B."/>
            <person name="Kuo A."/>
            <person name="Morin E."/>
            <person name="Chen J."/>
            <person name="Kohler A."/>
            <person name="Krizsan K."/>
            <person name="Balestrini R."/>
            <person name="Da Silva C."/>
            <person name="Montanini B."/>
            <person name="Hainaut M."/>
            <person name="Levati E."/>
            <person name="Barry K.W."/>
            <person name="Belfiori B."/>
            <person name="Cichocki N."/>
            <person name="Clum A."/>
            <person name="Dockter R.B."/>
            <person name="Fauchery L."/>
            <person name="Guy J."/>
            <person name="Iotti M."/>
            <person name="Le Tacon F."/>
            <person name="Lindquist E.A."/>
            <person name="Lipzen A."/>
            <person name="Malagnac F."/>
            <person name="Mello A."/>
            <person name="Molinier V."/>
            <person name="Miyauchi S."/>
            <person name="Poulain J."/>
            <person name="Riccioni C."/>
            <person name="Rubini A."/>
            <person name="Sitrit Y."/>
            <person name="Splivallo R."/>
            <person name="Traeger S."/>
            <person name="Wang M."/>
            <person name="Zifcakova L."/>
            <person name="Wipf D."/>
            <person name="Zambonelli A."/>
            <person name="Paolocci F."/>
            <person name="Nowrousian M."/>
            <person name="Ottonello S."/>
            <person name="Baldrian P."/>
            <person name="Spatafora J.W."/>
            <person name="Henrissat B."/>
            <person name="Nagy L.G."/>
            <person name="Aury J.M."/>
            <person name="Wincker P."/>
            <person name="Grigoriev I.V."/>
            <person name="Bonfante P."/>
            <person name="Martin F.M."/>
        </authorList>
    </citation>
    <scope>NUCLEOTIDE SEQUENCE [LARGE SCALE GENOMIC DNA]</scope>
    <source>
        <strain evidence="12 13">ATCC MYA-4762</strain>
    </source>
</reference>
<dbReference type="InParanoid" id="A0A3N4LJ51"/>
<dbReference type="GO" id="GO:0003682">
    <property type="term" value="F:chromatin binding"/>
    <property type="evidence" value="ECO:0007669"/>
    <property type="project" value="InterPro"/>
</dbReference>
<dbReference type="Pfam" id="PF00439">
    <property type="entry name" value="Bromodomain"/>
    <property type="match status" value="1"/>
</dbReference>
<evidence type="ECO:0000256" key="3">
    <source>
        <dbReference type="ARBA" id="ARBA00022853"/>
    </source>
</evidence>
<dbReference type="SMART" id="SM00439">
    <property type="entry name" value="BAH"/>
    <property type="match status" value="1"/>
</dbReference>
<keyword evidence="5 8" id="KW-0103">Bromodomain</keyword>
<keyword evidence="2" id="KW-0677">Repeat</keyword>
<comment type="subcellular location">
    <subcellularLocation>
        <location evidence="1">Nucleus</location>
    </subcellularLocation>
</comment>
<dbReference type="OrthoDB" id="1742084at2759"/>
<gene>
    <name evidence="12" type="ORF">L211DRAFT_790474</name>
</gene>
<evidence type="ECO:0000259" key="11">
    <source>
        <dbReference type="PROSITE" id="PS51038"/>
    </source>
</evidence>
<keyword evidence="4" id="KW-0805">Transcription regulation</keyword>
<keyword evidence="3" id="KW-0156">Chromatin regulator</keyword>